<dbReference type="EMBL" id="JARJLG010000225">
    <property type="protein sequence ID" value="KAJ7725822.1"/>
    <property type="molecule type" value="Genomic_DNA"/>
</dbReference>
<reference evidence="1" key="1">
    <citation type="submission" date="2023-03" db="EMBL/GenBank/DDBJ databases">
        <title>Massive genome expansion in bonnet fungi (Mycena s.s.) driven by repeated elements and novel gene families across ecological guilds.</title>
        <authorList>
            <consortium name="Lawrence Berkeley National Laboratory"/>
            <person name="Harder C.B."/>
            <person name="Miyauchi S."/>
            <person name="Viragh M."/>
            <person name="Kuo A."/>
            <person name="Thoen E."/>
            <person name="Andreopoulos B."/>
            <person name="Lu D."/>
            <person name="Skrede I."/>
            <person name="Drula E."/>
            <person name="Henrissat B."/>
            <person name="Morin E."/>
            <person name="Kohler A."/>
            <person name="Barry K."/>
            <person name="LaButti K."/>
            <person name="Morin E."/>
            <person name="Salamov A."/>
            <person name="Lipzen A."/>
            <person name="Mereny Z."/>
            <person name="Hegedus B."/>
            <person name="Baldrian P."/>
            <person name="Stursova M."/>
            <person name="Weitz H."/>
            <person name="Taylor A."/>
            <person name="Grigoriev I.V."/>
            <person name="Nagy L.G."/>
            <person name="Martin F."/>
            <person name="Kauserud H."/>
        </authorList>
    </citation>
    <scope>NUCLEOTIDE SEQUENCE</scope>
    <source>
        <strain evidence="1">CBHHK188m</strain>
    </source>
</reference>
<evidence type="ECO:0000313" key="2">
    <source>
        <dbReference type="EMBL" id="KAJ7734322.1"/>
    </source>
</evidence>
<gene>
    <name evidence="2" type="ORF">DFH07DRAFT_967646</name>
    <name evidence="1" type="ORF">DFH07DRAFT_970711</name>
</gene>
<keyword evidence="3" id="KW-1185">Reference proteome</keyword>
<organism evidence="1 3">
    <name type="scientific">Mycena maculata</name>
    <dbReference type="NCBI Taxonomy" id="230809"/>
    <lineage>
        <taxon>Eukaryota</taxon>
        <taxon>Fungi</taxon>
        <taxon>Dikarya</taxon>
        <taxon>Basidiomycota</taxon>
        <taxon>Agaricomycotina</taxon>
        <taxon>Agaricomycetes</taxon>
        <taxon>Agaricomycetidae</taxon>
        <taxon>Agaricales</taxon>
        <taxon>Marasmiineae</taxon>
        <taxon>Mycenaceae</taxon>
        <taxon>Mycena</taxon>
    </lineage>
</organism>
<comment type="caution">
    <text evidence="1">The sequence shown here is derived from an EMBL/GenBank/DDBJ whole genome shotgun (WGS) entry which is preliminary data.</text>
</comment>
<sequence length="253" mass="27411">MAYPASSPPPSRSRSIVDRLSASYISACTATASAYPASPSRSRRRLSTSYISACTATASAYPASSPPPSRSRSIVDVAMNAADIATLNAAVQALRNSNPPASARGGLYGYELPFAQPPPPPPRHLRYGRIAPAVPPPPPRHGLKIGRSNDPPRRMGEWLKQCNPEIQLWHFPTPTALRAPVIAYYTRMLRTRSDLGLDQSFTSTHGRSASSGQYSHSNTLRCGEITAQPHPRRGSEYGLRDAFAAARFFPLGW</sequence>
<name>A0AAD7HQD8_9AGAR</name>
<dbReference type="EMBL" id="JARJLG010000162">
    <property type="protein sequence ID" value="KAJ7734322.1"/>
    <property type="molecule type" value="Genomic_DNA"/>
</dbReference>
<evidence type="ECO:0000313" key="1">
    <source>
        <dbReference type="EMBL" id="KAJ7725822.1"/>
    </source>
</evidence>
<evidence type="ECO:0000313" key="3">
    <source>
        <dbReference type="Proteomes" id="UP001215280"/>
    </source>
</evidence>
<proteinExistence type="predicted"/>
<dbReference type="Proteomes" id="UP001215280">
    <property type="component" value="Unassembled WGS sequence"/>
</dbReference>
<dbReference type="AlphaFoldDB" id="A0AAD7HQD8"/>
<protein>
    <submittedName>
        <fullName evidence="1">Uncharacterized protein</fullName>
    </submittedName>
</protein>
<accession>A0AAD7HQD8</accession>